<dbReference type="InterPro" id="IPR043502">
    <property type="entry name" value="DNA/RNA_pol_sf"/>
</dbReference>
<proteinExistence type="predicted"/>
<gene>
    <name evidence="1" type="ORF">FWK35_00022741</name>
</gene>
<sequence length="314" mass="35917">MEERVQLAGSRFPFYSSVFGWVLIGPVQEHPDIGAQAILVSLVSSMESLMERFWKMEEPEAAPPQFTEDGLLPHPFRTSHPVKDFLSSRQVSLNRFLSYDSRGRSRSILYSPSCDSEVGPKLQQDIVDVLFGFRVHKVAFTTDICKMYRQIEVLPQYRGYQYILWRDSPQSSLREYTLNTVTYGVNCAPYLAPRVLHYIADTECENFPDVDGALRHQTFIDDICVELLEHLRPEDCSGHPLAFGQNDATHVLGMRWNHGEDYFSFSINNFKMIPTKRGVLSMIARIFDPLGLLAPATFLAKSIMQRVWVAQIGR</sequence>
<accession>A0A6G0XZW7</accession>
<dbReference type="PANTHER" id="PTHR47331:SF5">
    <property type="entry name" value="RIBONUCLEASE H"/>
    <property type="match status" value="1"/>
</dbReference>
<dbReference type="EMBL" id="VUJU01007273">
    <property type="protein sequence ID" value="KAF0746281.1"/>
    <property type="molecule type" value="Genomic_DNA"/>
</dbReference>
<dbReference type="InterPro" id="IPR008042">
    <property type="entry name" value="Retrotrans_Pao"/>
</dbReference>
<name>A0A6G0XZW7_APHCR</name>
<dbReference type="AlphaFoldDB" id="A0A6G0XZW7"/>
<organism evidence="1 2">
    <name type="scientific">Aphis craccivora</name>
    <name type="common">Cowpea aphid</name>
    <dbReference type="NCBI Taxonomy" id="307492"/>
    <lineage>
        <taxon>Eukaryota</taxon>
        <taxon>Metazoa</taxon>
        <taxon>Ecdysozoa</taxon>
        <taxon>Arthropoda</taxon>
        <taxon>Hexapoda</taxon>
        <taxon>Insecta</taxon>
        <taxon>Pterygota</taxon>
        <taxon>Neoptera</taxon>
        <taxon>Paraneoptera</taxon>
        <taxon>Hemiptera</taxon>
        <taxon>Sternorrhyncha</taxon>
        <taxon>Aphidomorpha</taxon>
        <taxon>Aphidoidea</taxon>
        <taxon>Aphididae</taxon>
        <taxon>Aphidini</taxon>
        <taxon>Aphis</taxon>
        <taxon>Aphis</taxon>
    </lineage>
</organism>
<dbReference type="SUPFAM" id="SSF56672">
    <property type="entry name" value="DNA/RNA polymerases"/>
    <property type="match status" value="1"/>
</dbReference>
<keyword evidence="2" id="KW-1185">Reference proteome</keyword>
<evidence type="ECO:0000313" key="1">
    <source>
        <dbReference type="EMBL" id="KAF0746281.1"/>
    </source>
</evidence>
<dbReference type="Proteomes" id="UP000478052">
    <property type="component" value="Unassembled WGS sequence"/>
</dbReference>
<dbReference type="GO" id="GO:0071897">
    <property type="term" value="P:DNA biosynthetic process"/>
    <property type="evidence" value="ECO:0007669"/>
    <property type="project" value="UniProtKB-ARBA"/>
</dbReference>
<dbReference type="Pfam" id="PF05380">
    <property type="entry name" value="Peptidase_A17"/>
    <property type="match status" value="1"/>
</dbReference>
<dbReference type="OrthoDB" id="6615426at2759"/>
<evidence type="ECO:0000313" key="2">
    <source>
        <dbReference type="Proteomes" id="UP000478052"/>
    </source>
</evidence>
<comment type="caution">
    <text evidence="1">The sequence shown here is derived from an EMBL/GenBank/DDBJ whole genome shotgun (WGS) entry which is preliminary data.</text>
</comment>
<protein>
    <submittedName>
        <fullName evidence="1">Integrase catalytic domain-containing protein</fullName>
    </submittedName>
</protein>
<reference evidence="1 2" key="1">
    <citation type="submission" date="2019-08" db="EMBL/GenBank/DDBJ databases">
        <title>Whole genome of Aphis craccivora.</title>
        <authorList>
            <person name="Voronova N.V."/>
            <person name="Shulinski R.S."/>
            <person name="Bandarenka Y.V."/>
            <person name="Zhorov D.G."/>
            <person name="Warner D."/>
        </authorList>
    </citation>
    <scope>NUCLEOTIDE SEQUENCE [LARGE SCALE GENOMIC DNA]</scope>
    <source>
        <strain evidence="1">180601</strain>
        <tissue evidence="1">Whole Body</tissue>
    </source>
</reference>
<dbReference type="PANTHER" id="PTHR47331">
    <property type="entry name" value="PHD-TYPE DOMAIN-CONTAINING PROTEIN"/>
    <property type="match status" value="1"/>
</dbReference>